<dbReference type="GO" id="GO:0050661">
    <property type="term" value="F:NADP binding"/>
    <property type="evidence" value="ECO:0007669"/>
    <property type="project" value="UniProtKB-UniRule"/>
</dbReference>
<protein>
    <recommendedName>
        <fullName evidence="10 13">4-hydroxy-tetrahydrodipicolinate reductase</fullName>
        <shortName evidence="13">HTPA reductase</shortName>
        <ecNumber evidence="10 13">1.17.1.8</ecNumber>
    </recommendedName>
</protein>
<feature type="domain" description="Dihydrodipicolinate reductase C-terminal" evidence="15">
    <location>
        <begin position="128"/>
        <end position="264"/>
    </location>
</feature>
<feature type="binding site" evidence="13">
    <location>
        <begin position="8"/>
        <end position="13"/>
    </location>
    <ligand>
        <name>NAD(+)</name>
        <dbReference type="ChEBI" id="CHEBI:57540"/>
    </ligand>
</feature>
<feature type="active site" description="Proton donor/acceptor" evidence="13">
    <location>
        <position position="155"/>
    </location>
</feature>
<evidence type="ECO:0000256" key="7">
    <source>
        <dbReference type="ARBA" id="ARBA00023027"/>
    </source>
</evidence>
<dbReference type="PROSITE" id="PS01298">
    <property type="entry name" value="DAPB"/>
    <property type="match status" value="1"/>
</dbReference>
<dbReference type="UniPathway" id="UPA00034">
    <property type="reaction ID" value="UER00018"/>
</dbReference>
<evidence type="ECO:0000256" key="4">
    <source>
        <dbReference type="ARBA" id="ARBA00022857"/>
    </source>
</evidence>
<organism evidence="16 17">
    <name type="scientific">Desulfurispira natronophila</name>
    <dbReference type="NCBI Taxonomy" id="682562"/>
    <lineage>
        <taxon>Bacteria</taxon>
        <taxon>Pseudomonadati</taxon>
        <taxon>Chrysiogenota</taxon>
        <taxon>Chrysiogenia</taxon>
        <taxon>Chrysiogenales</taxon>
        <taxon>Chrysiogenaceae</taxon>
        <taxon>Desulfurispira</taxon>
    </lineage>
</organism>
<keyword evidence="4 13" id="KW-0521">NADP</keyword>
<dbReference type="GO" id="GO:0008839">
    <property type="term" value="F:4-hydroxy-tetrahydrodipicolinate reductase"/>
    <property type="evidence" value="ECO:0007669"/>
    <property type="project" value="UniProtKB-UniRule"/>
</dbReference>
<dbReference type="Proteomes" id="UP000528322">
    <property type="component" value="Unassembled WGS sequence"/>
</dbReference>
<sequence>MLKIAILGVSGRMGTNIMNVVEASARCQLVAAVDAPNSPYLGQDSGEIAGFGRNGITITDDLEAALEDVAVAIDFTHAEASVSNIPRLARIGVPVVIGTTGITQEGKNAIAEAAQSIPIVFAPNMSTGVNVTLRLLEMAASILGDEYDVEVVEAHHNQKKDAPSGTAMKMAQVLAETLNRDLATDAVYHRQGMIGERTPREIGIQTIRGGDIVGDHTVYFCGPGERIEITHRAHSRQTFANGAVRAAYWLAGKPAGLYSMFDVLGLSE</sequence>
<evidence type="ECO:0000259" key="14">
    <source>
        <dbReference type="Pfam" id="PF01113"/>
    </source>
</evidence>
<evidence type="ECO:0000256" key="1">
    <source>
        <dbReference type="ARBA" id="ARBA00006642"/>
    </source>
</evidence>
<evidence type="ECO:0000256" key="13">
    <source>
        <dbReference type="HAMAP-Rule" id="MF_00102"/>
    </source>
</evidence>
<feature type="binding site" evidence="13">
    <location>
        <position position="156"/>
    </location>
    <ligand>
        <name>(S)-2,3,4,5-tetrahydrodipicolinate</name>
        <dbReference type="ChEBI" id="CHEBI:16845"/>
    </ligand>
</feature>
<dbReference type="PANTHER" id="PTHR20836">
    <property type="entry name" value="DIHYDRODIPICOLINATE REDUCTASE"/>
    <property type="match status" value="1"/>
</dbReference>
<dbReference type="NCBIfam" id="TIGR00036">
    <property type="entry name" value="dapB"/>
    <property type="match status" value="1"/>
</dbReference>
<feature type="binding site" evidence="13">
    <location>
        <begin position="165"/>
        <end position="166"/>
    </location>
    <ligand>
        <name>(S)-2,3,4,5-tetrahydrodipicolinate</name>
        <dbReference type="ChEBI" id="CHEBI:16845"/>
    </ligand>
</feature>
<keyword evidence="7 13" id="KW-0520">NAD</keyword>
<comment type="catalytic activity">
    <reaction evidence="11 13">
        <text>(S)-2,3,4,5-tetrahydrodipicolinate + NADP(+) + H2O = (2S,4S)-4-hydroxy-2,3,4,5-tetrahydrodipicolinate + NADPH + H(+)</text>
        <dbReference type="Rhea" id="RHEA:35331"/>
        <dbReference type="ChEBI" id="CHEBI:15377"/>
        <dbReference type="ChEBI" id="CHEBI:15378"/>
        <dbReference type="ChEBI" id="CHEBI:16845"/>
        <dbReference type="ChEBI" id="CHEBI:57783"/>
        <dbReference type="ChEBI" id="CHEBI:58349"/>
        <dbReference type="ChEBI" id="CHEBI:67139"/>
        <dbReference type="EC" id="1.17.1.8"/>
    </reaction>
</comment>
<dbReference type="GO" id="GO:0019877">
    <property type="term" value="P:diaminopimelate biosynthetic process"/>
    <property type="evidence" value="ECO:0007669"/>
    <property type="project" value="UniProtKB-UniRule"/>
</dbReference>
<evidence type="ECO:0000256" key="11">
    <source>
        <dbReference type="ARBA" id="ARBA00049080"/>
    </source>
</evidence>
<dbReference type="SUPFAM" id="SSF55347">
    <property type="entry name" value="Glyceraldehyde-3-phosphate dehydrogenase-like, C-terminal domain"/>
    <property type="match status" value="1"/>
</dbReference>
<feature type="domain" description="Dihydrodipicolinate reductase N-terminal" evidence="14">
    <location>
        <begin position="3"/>
        <end position="125"/>
    </location>
</feature>
<comment type="catalytic activity">
    <reaction evidence="12 13">
        <text>(S)-2,3,4,5-tetrahydrodipicolinate + NAD(+) + H2O = (2S,4S)-4-hydroxy-2,3,4,5-tetrahydrodipicolinate + NADH + H(+)</text>
        <dbReference type="Rhea" id="RHEA:35323"/>
        <dbReference type="ChEBI" id="CHEBI:15377"/>
        <dbReference type="ChEBI" id="CHEBI:15378"/>
        <dbReference type="ChEBI" id="CHEBI:16845"/>
        <dbReference type="ChEBI" id="CHEBI:57540"/>
        <dbReference type="ChEBI" id="CHEBI:57945"/>
        <dbReference type="ChEBI" id="CHEBI:67139"/>
        <dbReference type="EC" id="1.17.1.8"/>
    </reaction>
</comment>
<keyword evidence="6 13" id="KW-0560">Oxidoreductase</keyword>
<dbReference type="GO" id="GO:0009089">
    <property type="term" value="P:lysine biosynthetic process via diaminopimelate"/>
    <property type="evidence" value="ECO:0007669"/>
    <property type="project" value="UniProtKB-UniRule"/>
</dbReference>
<dbReference type="HAMAP" id="MF_00102">
    <property type="entry name" value="DapB"/>
    <property type="match status" value="1"/>
</dbReference>
<keyword evidence="8 13" id="KW-0457">Lysine biosynthesis</keyword>
<keyword evidence="3 13" id="KW-0028">Amino-acid biosynthesis</keyword>
<dbReference type="EC" id="1.17.1.8" evidence="10 13"/>
<dbReference type="AlphaFoldDB" id="A0A7W8DGM0"/>
<feature type="binding site" evidence="13">
    <location>
        <position position="34"/>
    </location>
    <ligand>
        <name>NAD(+)</name>
        <dbReference type="ChEBI" id="CHEBI:57540"/>
    </ligand>
</feature>
<evidence type="ECO:0000256" key="8">
    <source>
        <dbReference type="ARBA" id="ARBA00023154"/>
    </source>
</evidence>
<comment type="caution">
    <text evidence="16">The sequence shown here is derived from an EMBL/GenBank/DDBJ whole genome shotgun (WGS) entry which is preliminary data.</text>
</comment>
<comment type="subcellular location">
    <subcellularLocation>
        <location evidence="13">Cytoplasm</location>
    </subcellularLocation>
</comment>
<feature type="active site" description="Proton donor" evidence="13">
    <location>
        <position position="159"/>
    </location>
</feature>
<dbReference type="InterPro" id="IPR022663">
    <property type="entry name" value="DapB_C"/>
</dbReference>
<evidence type="ECO:0000313" key="17">
    <source>
        <dbReference type="Proteomes" id="UP000528322"/>
    </source>
</evidence>
<dbReference type="Pfam" id="PF01113">
    <property type="entry name" value="DapB_N"/>
    <property type="match status" value="1"/>
</dbReference>
<dbReference type="PANTHER" id="PTHR20836:SF0">
    <property type="entry name" value="4-HYDROXY-TETRAHYDRODIPICOLINATE REDUCTASE 1, CHLOROPLASTIC-RELATED"/>
    <property type="match status" value="1"/>
</dbReference>
<comment type="caution">
    <text evidence="13">Was originally thought to be a dihydrodipicolinate reductase (DHDPR), catalyzing the conversion of dihydrodipicolinate to tetrahydrodipicolinate. However, it was shown in E.coli that the substrate of the enzymatic reaction is not dihydrodipicolinate (DHDP) but in fact (2S,4S)-4-hydroxy-2,3,4,5-tetrahydrodipicolinic acid (HTPA), the product released by the DapA-catalyzed reaction.</text>
</comment>
<name>A0A7W8DGM0_9BACT</name>
<dbReference type="InterPro" id="IPR022664">
    <property type="entry name" value="DapB_N_CS"/>
</dbReference>
<evidence type="ECO:0000256" key="12">
    <source>
        <dbReference type="ARBA" id="ARBA00049396"/>
    </source>
</evidence>
<dbReference type="Gene3D" id="3.30.360.10">
    <property type="entry name" value="Dihydrodipicolinate Reductase, domain 2"/>
    <property type="match status" value="1"/>
</dbReference>
<dbReference type="GO" id="GO:0005829">
    <property type="term" value="C:cytosol"/>
    <property type="evidence" value="ECO:0007669"/>
    <property type="project" value="TreeGrafter"/>
</dbReference>
<evidence type="ECO:0000259" key="15">
    <source>
        <dbReference type="Pfam" id="PF05173"/>
    </source>
</evidence>
<evidence type="ECO:0000256" key="9">
    <source>
        <dbReference type="ARBA" id="ARBA00037922"/>
    </source>
</evidence>
<dbReference type="SUPFAM" id="SSF51735">
    <property type="entry name" value="NAD(P)-binding Rossmann-fold domains"/>
    <property type="match status" value="1"/>
</dbReference>
<keyword evidence="5 13" id="KW-0220">Diaminopimelate biosynthesis</keyword>
<comment type="similarity">
    <text evidence="1 13">Belongs to the DapB family.</text>
</comment>
<dbReference type="CDD" id="cd02274">
    <property type="entry name" value="DHDPR_N"/>
    <property type="match status" value="1"/>
</dbReference>
<accession>A0A7W8DGM0</accession>
<evidence type="ECO:0000256" key="5">
    <source>
        <dbReference type="ARBA" id="ARBA00022915"/>
    </source>
</evidence>
<evidence type="ECO:0000313" key="16">
    <source>
        <dbReference type="EMBL" id="MBB5021512.1"/>
    </source>
</evidence>
<evidence type="ECO:0000256" key="10">
    <source>
        <dbReference type="ARBA" id="ARBA00038983"/>
    </source>
</evidence>
<feature type="binding site" evidence="13">
    <location>
        <begin position="122"/>
        <end position="125"/>
    </location>
    <ligand>
        <name>NAD(+)</name>
        <dbReference type="ChEBI" id="CHEBI:57540"/>
    </ligand>
</feature>
<keyword evidence="2 13" id="KW-0963">Cytoplasm</keyword>
<comment type="caution">
    <text evidence="13">Lacks conserved residue(s) required for the propagation of feature annotation.</text>
</comment>
<gene>
    <name evidence="13" type="primary">dapB</name>
    <name evidence="16" type="ORF">HNR37_000824</name>
</gene>
<evidence type="ECO:0000256" key="2">
    <source>
        <dbReference type="ARBA" id="ARBA00022490"/>
    </source>
</evidence>
<feature type="binding site" evidence="13">
    <location>
        <begin position="98"/>
        <end position="100"/>
    </location>
    <ligand>
        <name>NAD(+)</name>
        <dbReference type="ChEBI" id="CHEBI:57540"/>
    </ligand>
</feature>
<dbReference type="FunFam" id="3.30.360.10:FF:000004">
    <property type="entry name" value="4-hydroxy-tetrahydrodipicolinate reductase"/>
    <property type="match status" value="1"/>
</dbReference>
<comment type="subunit">
    <text evidence="13">Homotetramer.</text>
</comment>
<dbReference type="InterPro" id="IPR023940">
    <property type="entry name" value="DHDPR_bac"/>
</dbReference>
<dbReference type="Pfam" id="PF05173">
    <property type="entry name" value="DapB_C"/>
    <property type="match status" value="1"/>
</dbReference>
<dbReference type="GO" id="GO:0051287">
    <property type="term" value="F:NAD binding"/>
    <property type="evidence" value="ECO:0007669"/>
    <property type="project" value="UniProtKB-UniRule"/>
</dbReference>
<dbReference type="PIRSF" id="PIRSF000161">
    <property type="entry name" value="DHPR"/>
    <property type="match status" value="1"/>
</dbReference>
<comment type="function">
    <text evidence="13">Catalyzes the conversion of 4-hydroxy-tetrahydrodipicolinate (HTPA) to tetrahydrodipicolinate.</text>
</comment>
<dbReference type="RefSeq" id="WP_183730347.1">
    <property type="nucleotide sequence ID" value="NZ_JACHID010000004.1"/>
</dbReference>
<evidence type="ECO:0000256" key="3">
    <source>
        <dbReference type="ARBA" id="ARBA00022605"/>
    </source>
</evidence>
<dbReference type="GO" id="GO:0016726">
    <property type="term" value="F:oxidoreductase activity, acting on CH or CH2 groups, NAD or NADP as acceptor"/>
    <property type="evidence" value="ECO:0007669"/>
    <property type="project" value="UniProtKB-UniRule"/>
</dbReference>
<dbReference type="Gene3D" id="3.40.50.720">
    <property type="entry name" value="NAD(P)-binding Rossmann-like Domain"/>
    <property type="match status" value="1"/>
</dbReference>
<dbReference type="InterPro" id="IPR000846">
    <property type="entry name" value="DapB_N"/>
</dbReference>
<reference evidence="16 17" key="1">
    <citation type="submission" date="2020-08" db="EMBL/GenBank/DDBJ databases">
        <title>Genomic Encyclopedia of Type Strains, Phase IV (KMG-IV): sequencing the most valuable type-strain genomes for metagenomic binning, comparative biology and taxonomic classification.</title>
        <authorList>
            <person name="Goeker M."/>
        </authorList>
    </citation>
    <scope>NUCLEOTIDE SEQUENCE [LARGE SCALE GENOMIC DNA]</scope>
    <source>
        <strain evidence="16 17">DSM 22071</strain>
    </source>
</reference>
<keyword evidence="17" id="KW-1185">Reference proteome</keyword>
<dbReference type="EMBL" id="JACHID010000004">
    <property type="protein sequence ID" value="MBB5021512.1"/>
    <property type="molecule type" value="Genomic_DNA"/>
</dbReference>
<proteinExistence type="inferred from homology"/>
<evidence type="ECO:0000256" key="6">
    <source>
        <dbReference type="ARBA" id="ARBA00023002"/>
    </source>
</evidence>
<comment type="pathway">
    <text evidence="9 13">Amino-acid biosynthesis; L-lysine biosynthesis via DAP pathway; (S)-tetrahydrodipicolinate from L-aspartate: step 4/4.</text>
</comment>
<dbReference type="InterPro" id="IPR036291">
    <property type="entry name" value="NAD(P)-bd_dom_sf"/>
</dbReference>